<gene>
    <name evidence="2" type="ORF">SMRZ_LOCUS16867</name>
</gene>
<dbReference type="Proteomes" id="UP000277204">
    <property type="component" value="Unassembled WGS sequence"/>
</dbReference>
<organism evidence="2 3">
    <name type="scientific">Schistosoma margrebowiei</name>
    <dbReference type="NCBI Taxonomy" id="48269"/>
    <lineage>
        <taxon>Eukaryota</taxon>
        <taxon>Metazoa</taxon>
        <taxon>Spiralia</taxon>
        <taxon>Lophotrochozoa</taxon>
        <taxon>Platyhelminthes</taxon>
        <taxon>Trematoda</taxon>
        <taxon>Digenea</taxon>
        <taxon>Strigeidida</taxon>
        <taxon>Schistosomatoidea</taxon>
        <taxon>Schistosomatidae</taxon>
        <taxon>Schistosoma</taxon>
    </lineage>
</organism>
<evidence type="ECO:0000313" key="3">
    <source>
        <dbReference type="Proteomes" id="UP000277204"/>
    </source>
</evidence>
<accession>A0A3P8FEY7</accession>
<sequence>MTLIFTFQRLFAQVEQLTQSIKEEHDKFRYEADAKRLLISEINAMRMQFDESEGVSKQLQSKTNRQDDPVLLKIALEQARKAQSASEFEVVQLKAEYVNVMPKSRYDALWEENNKIKNDYDMKIKENEQLNESLELLKNQLNEVMKQRDQSETTVQQLQRVSTPRPEWNEVGRKLPGGLTRWLEETASMSSQEKMHFLVNQLTARNSENIKFNLNAYIKEELNFVPSFLQTSEAGVIISRPIQLRDCLLLTHELWKTRKNEKDSVKMKIQSKLPTIIQNISKTFDEFLCNYFKQIYGIEQIRIEWVYGFYEILIKENNNYKLNELRMIIENKMDEECHWHLESWILFIKEQILTFIDSSNNSSVIMPTTENSEKQKVILKQTLHEALLNIFSQQDLNNLNIIIESAEEYAGLQIKDSSPKSLTNMDGGESKDNDNIQTNLQNMLDFNKLFDDVGSFFRITVILHHLMFI</sequence>
<evidence type="ECO:0008006" key="4">
    <source>
        <dbReference type="Google" id="ProtNLM"/>
    </source>
</evidence>
<evidence type="ECO:0000313" key="2">
    <source>
        <dbReference type="EMBL" id="VDP22289.1"/>
    </source>
</evidence>
<protein>
    <recommendedName>
        <fullName evidence="4">Translin-associated factor X-interacting protein 1 N-terminal domain-containing protein</fullName>
    </recommendedName>
</protein>
<dbReference type="AlphaFoldDB" id="A0A3P8FEY7"/>
<evidence type="ECO:0000256" key="1">
    <source>
        <dbReference type="SAM" id="Coils"/>
    </source>
</evidence>
<dbReference type="EMBL" id="UZAI01017240">
    <property type="protein sequence ID" value="VDP22289.1"/>
    <property type="molecule type" value="Genomic_DNA"/>
</dbReference>
<feature type="coiled-coil region" evidence="1">
    <location>
        <begin position="113"/>
        <end position="161"/>
    </location>
</feature>
<reference evidence="2 3" key="1">
    <citation type="submission" date="2018-11" db="EMBL/GenBank/DDBJ databases">
        <authorList>
            <consortium name="Pathogen Informatics"/>
        </authorList>
    </citation>
    <scope>NUCLEOTIDE SEQUENCE [LARGE SCALE GENOMIC DNA]</scope>
    <source>
        <strain evidence="2 3">Zambia</strain>
    </source>
</reference>
<name>A0A3P8FEY7_9TREM</name>
<proteinExistence type="predicted"/>
<keyword evidence="1" id="KW-0175">Coiled coil</keyword>
<keyword evidence="3" id="KW-1185">Reference proteome</keyword>